<dbReference type="SUPFAM" id="SSF53474">
    <property type="entry name" value="alpha/beta-Hydrolases"/>
    <property type="match status" value="1"/>
</dbReference>
<comment type="similarity">
    <text evidence="1 7">Belongs to the peptidase S10 family.</text>
</comment>
<evidence type="ECO:0000256" key="6">
    <source>
        <dbReference type="ARBA" id="ARBA00023180"/>
    </source>
</evidence>
<dbReference type="InterPro" id="IPR029058">
    <property type="entry name" value="AB_hydrolase_fold"/>
</dbReference>
<dbReference type="PROSITE" id="PS00131">
    <property type="entry name" value="CARBOXYPEPT_SER_SER"/>
    <property type="match status" value="1"/>
</dbReference>
<dbReference type="EC" id="3.4.16.-" evidence="7"/>
<dbReference type="PROSITE" id="PS00560">
    <property type="entry name" value="CARBOXYPEPT_SER_HIS"/>
    <property type="match status" value="1"/>
</dbReference>
<dbReference type="Gene3D" id="3.40.50.1820">
    <property type="entry name" value="alpha/beta hydrolase"/>
    <property type="match status" value="1"/>
</dbReference>
<dbReference type="InterPro" id="IPR001563">
    <property type="entry name" value="Peptidase_S10"/>
</dbReference>
<evidence type="ECO:0000256" key="4">
    <source>
        <dbReference type="ARBA" id="ARBA00022729"/>
    </source>
</evidence>
<evidence type="ECO:0000313" key="9">
    <source>
        <dbReference type="Proteomes" id="UP001292094"/>
    </source>
</evidence>
<evidence type="ECO:0000256" key="7">
    <source>
        <dbReference type="RuleBase" id="RU361156"/>
    </source>
</evidence>
<evidence type="ECO:0000256" key="1">
    <source>
        <dbReference type="ARBA" id="ARBA00009431"/>
    </source>
</evidence>
<dbReference type="GO" id="GO:0006508">
    <property type="term" value="P:proteolysis"/>
    <property type="evidence" value="ECO:0007669"/>
    <property type="project" value="UniProtKB-KW"/>
</dbReference>
<dbReference type="Pfam" id="PF00450">
    <property type="entry name" value="Peptidase_S10"/>
    <property type="match status" value="1"/>
</dbReference>
<dbReference type="PANTHER" id="PTHR11802:SF472">
    <property type="entry name" value="SERINE CARBOXYPEPTIDASE CPVL-RELATED"/>
    <property type="match status" value="1"/>
</dbReference>
<name>A0AAE1QMC6_9EUCA</name>
<evidence type="ECO:0000256" key="5">
    <source>
        <dbReference type="ARBA" id="ARBA00022801"/>
    </source>
</evidence>
<keyword evidence="3 7" id="KW-0645">Protease</keyword>
<dbReference type="EMBL" id="JAWZYT010000032">
    <property type="protein sequence ID" value="KAK4329125.1"/>
    <property type="molecule type" value="Genomic_DNA"/>
</dbReference>
<dbReference type="AlphaFoldDB" id="A0AAE1QMC6"/>
<dbReference type="InterPro" id="IPR033124">
    <property type="entry name" value="Ser_caboxypep_his_AS"/>
</dbReference>
<organism evidence="8 9">
    <name type="scientific">Petrolisthes manimaculis</name>
    <dbReference type="NCBI Taxonomy" id="1843537"/>
    <lineage>
        <taxon>Eukaryota</taxon>
        <taxon>Metazoa</taxon>
        <taxon>Ecdysozoa</taxon>
        <taxon>Arthropoda</taxon>
        <taxon>Crustacea</taxon>
        <taxon>Multicrustacea</taxon>
        <taxon>Malacostraca</taxon>
        <taxon>Eumalacostraca</taxon>
        <taxon>Eucarida</taxon>
        <taxon>Decapoda</taxon>
        <taxon>Pleocyemata</taxon>
        <taxon>Anomura</taxon>
        <taxon>Galatheoidea</taxon>
        <taxon>Porcellanidae</taxon>
        <taxon>Petrolisthes</taxon>
    </lineage>
</organism>
<protein>
    <recommendedName>
        <fullName evidence="7">Carboxypeptidase</fullName>
        <ecNumber evidence="7">3.4.16.-</ecNumber>
    </recommendedName>
</protein>
<dbReference type="InterPro" id="IPR018202">
    <property type="entry name" value="Ser_caboxypep_ser_AS"/>
</dbReference>
<comment type="caution">
    <text evidence="8">The sequence shown here is derived from an EMBL/GenBank/DDBJ whole genome shotgun (WGS) entry which is preliminary data.</text>
</comment>
<evidence type="ECO:0000313" key="8">
    <source>
        <dbReference type="EMBL" id="KAK4329125.1"/>
    </source>
</evidence>
<sequence>MPIYHFTSSEEDSVTMKEIVPILALVMVLVLGTEGRGPFQKMFPTHGNLNLPSGADAGDPLFLTPLLEAGKIQEARALSHVQLGHRHSHSFSGFFTVNKTFSSNLFFWFFPARTGADNAQVTGADNAPVVIWLQGGPGGSSLFGLFTEHGPFSVDSKLRLVPRQYAWTKTLNVLYVDNPVGTGFSFTKDNRGYARNQTAVGADLYQALLQFFTLFPELQHNAFYVTGESYAGKYVPALAYTIHKNNPAANLKINLQGLAIGDGLCDPVTMTDYGDLLYQVGLIDSLDKEYFKNQSDQIVSLINKQQWLQAFTLFDDLLNGDKSGHPSYFTNVTGLTNYYNFLANGEPEDMNYWSKYINQATVRRAIHVGNLTFNDGSVVETNLEEDIMKSVKPWIEELLDNYLVLIYNGQLDIIIGYTLTENFLDTLDWKMAGQFQQSPRYVWKVDGQVAGYVREVPGFVQILVRNAGHMIPYDQPQWAFDMINRFTAQKSFA</sequence>
<keyword evidence="6" id="KW-0325">Glycoprotein</keyword>
<proteinExistence type="inferred from homology"/>
<dbReference type="FunFam" id="3.40.50.1820:FF:000096">
    <property type="entry name" value="Carboxypeptidase vitellogenic-like"/>
    <property type="match status" value="1"/>
</dbReference>
<evidence type="ECO:0000256" key="2">
    <source>
        <dbReference type="ARBA" id="ARBA00022645"/>
    </source>
</evidence>
<dbReference type="GO" id="GO:0004185">
    <property type="term" value="F:serine-type carboxypeptidase activity"/>
    <property type="evidence" value="ECO:0007669"/>
    <property type="project" value="UniProtKB-UniRule"/>
</dbReference>
<accession>A0AAE1QMC6</accession>
<keyword evidence="2 7" id="KW-0121">Carboxypeptidase</keyword>
<keyword evidence="9" id="KW-1185">Reference proteome</keyword>
<dbReference type="PANTHER" id="PTHR11802">
    <property type="entry name" value="SERINE PROTEASE FAMILY S10 SERINE CARBOXYPEPTIDASE"/>
    <property type="match status" value="1"/>
</dbReference>
<reference evidence="8" key="1">
    <citation type="submission" date="2023-11" db="EMBL/GenBank/DDBJ databases">
        <title>Genome assemblies of two species of porcelain crab, Petrolisthes cinctipes and Petrolisthes manimaculis (Anomura: Porcellanidae).</title>
        <authorList>
            <person name="Angst P."/>
        </authorList>
    </citation>
    <scope>NUCLEOTIDE SEQUENCE</scope>
    <source>
        <strain evidence="8">PB745_02</strain>
        <tissue evidence="8">Gill</tissue>
    </source>
</reference>
<gene>
    <name evidence="8" type="ORF">Pmani_000504</name>
</gene>
<keyword evidence="4" id="KW-0732">Signal</keyword>
<keyword evidence="5 7" id="KW-0378">Hydrolase</keyword>
<dbReference type="PRINTS" id="PR00724">
    <property type="entry name" value="CRBOXYPTASEC"/>
</dbReference>
<dbReference type="Proteomes" id="UP001292094">
    <property type="component" value="Unassembled WGS sequence"/>
</dbReference>
<evidence type="ECO:0000256" key="3">
    <source>
        <dbReference type="ARBA" id="ARBA00022670"/>
    </source>
</evidence>